<dbReference type="EMBL" id="AAGK01000004">
    <property type="protein sequence ID" value="EAN31407.1"/>
    <property type="molecule type" value="Genomic_DNA"/>
</dbReference>
<reference evidence="2 3" key="1">
    <citation type="journal article" date="2005" name="Science">
        <title>Genome sequence of Theileria parva, a bovine pathogen that transforms lymphocytes.</title>
        <authorList>
            <person name="Gardner M.J."/>
            <person name="Bishop R."/>
            <person name="Shah T."/>
            <person name="de Villiers E.P."/>
            <person name="Carlton J.M."/>
            <person name="Hall N."/>
            <person name="Ren Q."/>
            <person name="Paulsen I.T."/>
            <person name="Pain A."/>
            <person name="Berriman M."/>
            <person name="Wilson R.J.M."/>
            <person name="Sato S."/>
            <person name="Ralph S.A."/>
            <person name="Mann D.J."/>
            <person name="Xiong Z."/>
            <person name="Shallom S.J."/>
            <person name="Weidman J."/>
            <person name="Jiang L."/>
            <person name="Lynn J."/>
            <person name="Weaver B."/>
            <person name="Shoaibi A."/>
            <person name="Domingo A.R."/>
            <person name="Wasawo D."/>
            <person name="Crabtree J."/>
            <person name="Wortman J.R."/>
            <person name="Haas B."/>
            <person name="Angiuoli S.V."/>
            <person name="Creasy T.H."/>
            <person name="Lu C."/>
            <person name="Suh B."/>
            <person name="Silva J.C."/>
            <person name="Utterback T.R."/>
            <person name="Feldblyum T.V."/>
            <person name="Pertea M."/>
            <person name="Allen J."/>
            <person name="Nierman W.C."/>
            <person name="Taracha E.L.N."/>
            <person name="Salzberg S.L."/>
            <person name="White O.R."/>
            <person name="Fitzhugh H.A."/>
            <person name="Morzaria S."/>
            <person name="Venter J.C."/>
            <person name="Fraser C.M."/>
            <person name="Nene V."/>
        </authorList>
    </citation>
    <scope>NUCLEOTIDE SEQUENCE [LARGE SCALE GENOMIC DNA]</scope>
    <source>
        <strain evidence="2 3">Muguga</strain>
    </source>
</reference>
<feature type="compositionally biased region" description="Low complexity" evidence="1">
    <location>
        <begin position="162"/>
        <end position="183"/>
    </location>
</feature>
<dbReference type="KEGG" id="tpv:TP04_0055"/>
<organism evidence="2 3">
    <name type="scientific">Theileria parva</name>
    <name type="common">East coast fever infection agent</name>
    <dbReference type="NCBI Taxonomy" id="5875"/>
    <lineage>
        <taxon>Eukaryota</taxon>
        <taxon>Sar</taxon>
        <taxon>Alveolata</taxon>
        <taxon>Apicomplexa</taxon>
        <taxon>Aconoidasida</taxon>
        <taxon>Piroplasmida</taxon>
        <taxon>Theileriidae</taxon>
        <taxon>Theileria</taxon>
    </lineage>
</organism>
<proteinExistence type="predicted"/>
<dbReference type="RefSeq" id="XP_763690.1">
    <property type="nucleotide sequence ID" value="XM_758597.1"/>
</dbReference>
<dbReference type="OMA" id="CIENNMQ"/>
<accession>Q4N3D2</accession>
<dbReference type="InParanoid" id="Q4N3D2"/>
<feature type="compositionally biased region" description="Polar residues" evidence="1">
    <location>
        <begin position="138"/>
        <end position="149"/>
    </location>
</feature>
<feature type="region of interest" description="Disordered" evidence="1">
    <location>
        <begin position="90"/>
        <end position="110"/>
    </location>
</feature>
<feature type="compositionally biased region" description="Low complexity" evidence="1">
    <location>
        <begin position="204"/>
        <end position="219"/>
    </location>
</feature>
<feature type="region of interest" description="Disordered" evidence="1">
    <location>
        <begin position="18"/>
        <end position="52"/>
    </location>
</feature>
<dbReference type="VEuPathDB" id="PiroplasmaDB:TpMuguga_04g00055"/>
<feature type="compositionally biased region" description="Basic residues" evidence="1">
    <location>
        <begin position="361"/>
        <end position="374"/>
    </location>
</feature>
<feature type="compositionally biased region" description="Polar residues" evidence="1">
    <location>
        <begin position="30"/>
        <end position="51"/>
    </location>
</feature>
<feature type="compositionally biased region" description="Basic and acidic residues" evidence="1">
    <location>
        <begin position="127"/>
        <end position="136"/>
    </location>
</feature>
<protein>
    <submittedName>
        <fullName evidence="2">Uncharacterized protein</fullName>
    </submittedName>
</protein>
<feature type="region of interest" description="Disordered" evidence="1">
    <location>
        <begin position="125"/>
        <end position="229"/>
    </location>
</feature>
<feature type="region of interest" description="Disordered" evidence="1">
    <location>
        <begin position="350"/>
        <end position="387"/>
    </location>
</feature>
<evidence type="ECO:0000313" key="2">
    <source>
        <dbReference type="EMBL" id="EAN31407.1"/>
    </source>
</evidence>
<evidence type="ECO:0000256" key="1">
    <source>
        <dbReference type="SAM" id="MobiDB-lite"/>
    </source>
</evidence>
<feature type="compositionally biased region" description="Basic and acidic residues" evidence="1">
    <location>
        <begin position="92"/>
        <end position="107"/>
    </location>
</feature>
<dbReference type="eggNOG" id="ENOG502TN88">
    <property type="taxonomic scope" value="Eukaryota"/>
</dbReference>
<dbReference type="AlphaFoldDB" id="Q4N3D2"/>
<sequence>MDDYDDIFGHDVRDTSHLQIVSSDEEDFSSKTPENTRSRNSQGLFSISNKPETVEERFDRHYRLDKSLRSDISDDAQIIIDELNKIFDQSEQVDKPENEPAKEDKQENLISKGINIINTIKSSLVHGSKEPTKEVEGANNSNSKNLRFTSRTKRTRACTGTNLNNDPNLNDLFSSSSSESALGNDEEYDPTDPSGLNLKKPRKNTSTTKKSPKKSNTPTKSKKPDSSILNRFDKFGFDNFPTPEEPDPFDNQSFQRAQDNLTDTFCLKFAVVDQNKKVINDPRLDTVYVKTSETLGNIAKKLGEMYGLDQENFVKIKIIIDGDPQDHNIQIGDPQLCIENNMQIDIKFPPKEDFKASGTSRKNKHTEKTKKTNKPKPSVANTNQNCHSSNPIEIIEIVEID</sequence>
<gene>
    <name evidence="2" type="ordered locus">TP04_0055</name>
</gene>
<comment type="caution">
    <text evidence="2">The sequence shown here is derived from an EMBL/GenBank/DDBJ whole genome shotgun (WGS) entry which is preliminary data.</text>
</comment>
<name>Q4N3D2_THEPA</name>
<evidence type="ECO:0000313" key="3">
    <source>
        <dbReference type="Proteomes" id="UP000001949"/>
    </source>
</evidence>
<dbReference type="GeneID" id="3501333"/>
<dbReference type="Proteomes" id="UP000001949">
    <property type="component" value="Unassembled WGS sequence"/>
</dbReference>
<keyword evidence="3" id="KW-1185">Reference proteome</keyword>